<sequence length="348" mass="35489">MLLRLGDLMLRRLSPLRRAHAQPAASRLCRAQAPPATVVAAAAMAITSTAAAGDSDHAEPAAKPAAMPAGRLQPATSSSTTATAAAVMVKMMAAAAAAAVLEQGAKGSCSMAERGMYADGWLQLAWGADASEGGREVEQGSIRLPVDDWLRVMLDRQGLAVRLQYDECSWMLQFFTPAELEGFVAAVQDGVVLMRSMEGDSAASSPCSAGSQPASPDPAGGSSSGMDQSGTATVQQQQQQQQQPSSSIGSFSRAGSSSMAASSPITPPRQVGGSTPGLEGVPTKTRSETPTHVQWTRPGTTPRRPWSRSQTAAAAAAQALGNTSAGTKAVADGSKAGADADKAGHASD</sequence>
<dbReference type="EMBL" id="FNXT01001156">
    <property type="protein sequence ID" value="SZX72750.1"/>
    <property type="molecule type" value="Genomic_DNA"/>
</dbReference>
<feature type="compositionally biased region" description="Polar residues" evidence="1">
    <location>
        <begin position="288"/>
        <end position="299"/>
    </location>
</feature>
<gene>
    <name evidence="2" type="ORF">BQ4739_LOCUS12897</name>
</gene>
<keyword evidence="3" id="KW-1185">Reference proteome</keyword>
<reference evidence="2 3" key="1">
    <citation type="submission" date="2016-10" db="EMBL/GenBank/DDBJ databases">
        <authorList>
            <person name="Cai Z."/>
        </authorList>
    </citation>
    <scope>NUCLEOTIDE SEQUENCE [LARGE SCALE GENOMIC DNA]</scope>
</reference>
<evidence type="ECO:0000313" key="3">
    <source>
        <dbReference type="Proteomes" id="UP000256970"/>
    </source>
</evidence>
<feature type="compositionally biased region" description="Low complexity" evidence="1">
    <location>
        <begin position="61"/>
        <end position="77"/>
    </location>
</feature>
<feature type="compositionally biased region" description="Low complexity" evidence="1">
    <location>
        <begin position="208"/>
        <end position="225"/>
    </location>
</feature>
<feature type="compositionally biased region" description="Low complexity" evidence="1">
    <location>
        <begin position="328"/>
        <end position="337"/>
    </location>
</feature>
<dbReference type="AlphaFoldDB" id="A0A383W6B2"/>
<evidence type="ECO:0000256" key="1">
    <source>
        <dbReference type="SAM" id="MobiDB-lite"/>
    </source>
</evidence>
<proteinExistence type="predicted"/>
<evidence type="ECO:0000313" key="2">
    <source>
        <dbReference type="EMBL" id="SZX72750.1"/>
    </source>
</evidence>
<accession>A0A383W6B2</accession>
<name>A0A383W6B2_TETOB</name>
<feature type="region of interest" description="Disordered" evidence="1">
    <location>
        <begin position="53"/>
        <end position="77"/>
    </location>
</feature>
<protein>
    <submittedName>
        <fullName evidence="2">Uncharacterized protein</fullName>
    </submittedName>
</protein>
<feature type="region of interest" description="Disordered" evidence="1">
    <location>
        <begin position="200"/>
        <end position="348"/>
    </location>
</feature>
<feature type="compositionally biased region" description="Low complexity" evidence="1">
    <location>
        <begin position="235"/>
        <end position="263"/>
    </location>
</feature>
<organism evidence="2 3">
    <name type="scientific">Tetradesmus obliquus</name>
    <name type="common">Green alga</name>
    <name type="synonym">Acutodesmus obliquus</name>
    <dbReference type="NCBI Taxonomy" id="3088"/>
    <lineage>
        <taxon>Eukaryota</taxon>
        <taxon>Viridiplantae</taxon>
        <taxon>Chlorophyta</taxon>
        <taxon>core chlorophytes</taxon>
        <taxon>Chlorophyceae</taxon>
        <taxon>CS clade</taxon>
        <taxon>Sphaeropleales</taxon>
        <taxon>Scenedesmaceae</taxon>
        <taxon>Tetradesmus</taxon>
    </lineage>
</organism>
<dbReference type="Proteomes" id="UP000256970">
    <property type="component" value="Unassembled WGS sequence"/>
</dbReference>
<feature type="compositionally biased region" description="Basic and acidic residues" evidence="1">
    <location>
        <begin position="338"/>
        <end position="348"/>
    </location>
</feature>